<reference evidence="1 2" key="1">
    <citation type="submission" date="2022-05" db="EMBL/GenBank/DDBJ databases">
        <title>Novel Pseudomonas spp. Isolated from a Rainbow Trout Aquaculture Facility.</title>
        <authorList>
            <person name="Testerman T."/>
            <person name="Graf J."/>
        </authorList>
    </citation>
    <scope>NUCLEOTIDE SEQUENCE [LARGE SCALE GENOMIC DNA]</scope>
    <source>
        <strain evidence="1 2">ID681</strain>
    </source>
</reference>
<evidence type="ECO:0000313" key="1">
    <source>
        <dbReference type="EMBL" id="MDD0989430.1"/>
    </source>
</evidence>
<dbReference type="Proteomes" id="UP001148203">
    <property type="component" value="Unassembled WGS sequence"/>
</dbReference>
<dbReference type="EMBL" id="JAMDGY010000010">
    <property type="protein sequence ID" value="MDD0989430.1"/>
    <property type="molecule type" value="Genomic_DNA"/>
</dbReference>
<protein>
    <submittedName>
        <fullName evidence="1">Uncharacterized protein</fullName>
    </submittedName>
</protein>
<sequence>MPTKNRSSNTEQMVSFPSELTDDLAELIAEKVRVCGGGAVEIWDTICAHAQPTTQHQGEPVAIVDEGDDGVFIDFIYGENGNPLQRGDQLYTHADAGEVERLRAEGKALTEKYEASRDRKNSMTALKIENEQLKEDLVVFKGGISALGEASRRLMFCALTTGGTAGPDQGLMDACDAVEKSQSLVGVSRAIDYIEGLIAERDTLRAHLAERDALLHRASRLGMFTLGSALYEEICKTLSASAEPSAPADVALPDRSPEDYAIEHAEYMAKSADDVMAKFQAYGLALLAVDEGGDDGEGELFEAIDTARDDLQESLVDLRSMVYEFRKRCPRPGL</sequence>
<name>A0ABT5NLL9_9PSED</name>
<organism evidence="1 2">
    <name type="scientific">Pseudomonas fontis</name>
    <dbReference type="NCBI Taxonomy" id="2942633"/>
    <lineage>
        <taxon>Bacteria</taxon>
        <taxon>Pseudomonadati</taxon>
        <taxon>Pseudomonadota</taxon>
        <taxon>Gammaproteobacteria</taxon>
        <taxon>Pseudomonadales</taxon>
        <taxon>Pseudomonadaceae</taxon>
        <taxon>Pseudomonas</taxon>
    </lineage>
</organism>
<dbReference type="RefSeq" id="WP_273912187.1">
    <property type="nucleotide sequence ID" value="NZ_JAMDGX010000051.1"/>
</dbReference>
<accession>A0ABT5NLL9</accession>
<proteinExistence type="predicted"/>
<comment type="caution">
    <text evidence="1">The sequence shown here is derived from an EMBL/GenBank/DDBJ whole genome shotgun (WGS) entry which is preliminary data.</text>
</comment>
<evidence type="ECO:0000313" key="2">
    <source>
        <dbReference type="Proteomes" id="UP001148203"/>
    </source>
</evidence>
<gene>
    <name evidence="1" type="ORF">M5G11_02650</name>
</gene>
<keyword evidence="2" id="KW-1185">Reference proteome</keyword>